<dbReference type="eggNOG" id="KOG0170">
    <property type="taxonomic scope" value="Eukaryota"/>
</dbReference>
<feature type="compositionally biased region" description="Low complexity" evidence="8">
    <location>
        <begin position="23"/>
        <end position="35"/>
    </location>
</feature>
<evidence type="ECO:0000256" key="6">
    <source>
        <dbReference type="ARBA" id="ARBA00022786"/>
    </source>
</evidence>
<dbReference type="PROSITE" id="PS50237">
    <property type="entry name" value="HECT"/>
    <property type="match status" value="1"/>
</dbReference>
<evidence type="ECO:0000313" key="10">
    <source>
        <dbReference type="EMBL" id="KCW88846.1"/>
    </source>
</evidence>
<dbReference type="STRING" id="71139.A0A059DEL4"/>
<dbReference type="eggNOG" id="KOG0168">
    <property type="taxonomic scope" value="Eukaryota"/>
</dbReference>
<dbReference type="InterPro" id="IPR045322">
    <property type="entry name" value="HECTD1/TRIP12-like"/>
</dbReference>
<keyword evidence="4" id="KW-0808">Transferase</keyword>
<dbReference type="SUPFAM" id="SSF48371">
    <property type="entry name" value="ARM repeat"/>
    <property type="match status" value="1"/>
</dbReference>
<dbReference type="InterPro" id="IPR000569">
    <property type="entry name" value="HECT_dom"/>
</dbReference>
<dbReference type="Pfam" id="PF00632">
    <property type="entry name" value="HECT"/>
    <property type="match status" value="1"/>
</dbReference>
<dbReference type="InterPro" id="IPR011989">
    <property type="entry name" value="ARM-like"/>
</dbReference>
<comment type="similarity">
    <text evidence="2">Belongs to the UPL family. K-HECT subfamily.</text>
</comment>
<evidence type="ECO:0000256" key="3">
    <source>
        <dbReference type="ARBA" id="ARBA00012485"/>
    </source>
</evidence>
<evidence type="ECO:0000256" key="2">
    <source>
        <dbReference type="ARBA" id="ARBA00006331"/>
    </source>
</evidence>
<dbReference type="InterPro" id="IPR016024">
    <property type="entry name" value="ARM-type_fold"/>
</dbReference>
<dbReference type="SMART" id="SM00119">
    <property type="entry name" value="HECTc"/>
    <property type="match status" value="1"/>
</dbReference>
<dbReference type="GO" id="GO:0000209">
    <property type="term" value="P:protein polyubiquitination"/>
    <property type="evidence" value="ECO:0000318"/>
    <property type="project" value="GO_Central"/>
</dbReference>
<dbReference type="PANTHER" id="PTHR45670:SF10">
    <property type="entry name" value="E3 UBIQUITIN-PROTEIN LIGASE UPL4"/>
    <property type="match status" value="1"/>
</dbReference>
<feature type="region of interest" description="Disordered" evidence="8">
    <location>
        <begin position="1"/>
        <end position="82"/>
    </location>
</feature>
<comment type="catalytic activity">
    <reaction evidence="1">
        <text>S-ubiquitinyl-[E2 ubiquitin-conjugating enzyme]-L-cysteine + [acceptor protein]-L-lysine = [E2 ubiquitin-conjugating enzyme]-L-cysteine + N(6)-ubiquitinyl-[acceptor protein]-L-lysine.</text>
        <dbReference type="EC" id="2.3.2.26"/>
    </reaction>
</comment>
<dbReference type="GO" id="GO:0061630">
    <property type="term" value="F:ubiquitin protein ligase activity"/>
    <property type="evidence" value="ECO:0000318"/>
    <property type="project" value="GO_Central"/>
</dbReference>
<proteinExistence type="inferred from homology"/>
<gene>
    <name evidence="10" type="ORF">EUGRSUZ_A01178</name>
</gene>
<protein>
    <recommendedName>
        <fullName evidence="3">HECT-type E3 ubiquitin transferase</fullName>
        <ecNumber evidence="3">2.3.2.26</ecNumber>
    </recommendedName>
</protein>
<dbReference type="SUPFAM" id="SSF56204">
    <property type="entry name" value="Hect, E3 ligase catalytic domain"/>
    <property type="match status" value="1"/>
</dbReference>
<evidence type="ECO:0000256" key="5">
    <source>
        <dbReference type="ARBA" id="ARBA00022737"/>
    </source>
</evidence>
<dbReference type="InterPro" id="IPR057948">
    <property type="entry name" value="TPR_TRIP12_N"/>
</dbReference>
<dbReference type="Gene3D" id="3.90.1750.10">
    <property type="entry name" value="Hect, E3 ligase catalytic domains"/>
    <property type="match status" value="1"/>
</dbReference>
<dbReference type="EMBL" id="KK198753">
    <property type="protein sequence ID" value="KCW88846.1"/>
    <property type="molecule type" value="Genomic_DNA"/>
</dbReference>
<dbReference type="SMART" id="SM00185">
    <property type="entry name" value="ARM"/>
    <property type="match status" value="4"/>
</dbReference>
<dbReference type="InterPro" id="IPR000225">
    <property type="entry name" value="Armadillo"/>
</dbReference>
<dbReference type="Gramene" id="KCW88846">
    <property type="protein sequence ID" value="KCW88846"/>
    <property type="gene ID" value="EUGRSUZ_A01178"/>
</dbReference>
<dbReference type="PANTHER" id="PTHR45670">
    <property type="entry name" value="E3 UBIQUITIN-PROTEIN LIGASE TRIP12"/>
    <property type="match status" value="1"/>
</dbReference>
<keyword evidence="5" id="KW-0677">Repeat</keyword>
<dbReference type="KEGG" id="egr:104435823"/>
<dbReference type="InParanoid" id="A0A059DEL4"/>
<name>A0A059DEL4_EUCGR</name>
<dbReference type="OrthoDB" id="423283at2759"/>
<evidence type="ECO:0000256" key="4">
    <source>
        <dbReference type="ARBA" id="ARBA00022679"/>
    </source>
</evidence>
<sequence>MGSRGQKRTEVVEDFPADKRACSSLDFRPSSSSLPMENQVESTSSRLESHETDMDTASTASASSHSEGEPEKDSTCGSCDSDDVDPRYGGLREYHRSRSFGDHSKFKKILSSLTEETEPSGQLAVLTELCEVLSFCTEDSLSSMLADAFSPILVKLARHESNPDIMLLASRAITYLCDVFPRSSALLVRHDAVPAICQRLMAIEYLDVAEQCLQALEKISRDQPLACLEAGAIVAVLNFIEFFSTSVQRVALSVVANICKKLPSDCPSLFMDAVPSLCNLLQFEDQQLVESVAFCLTKITERVSQNPEKLDELCKHGMINQALRLINLNSGTTLSLPVYNGIIGMLVKLSSGSYLGFRTLYELNVCIILKDILATYDVPHGVSSPRLADGHGIQVQEVLKLLYELLPSLANNEDFQQVSEKGAFLCSNPGFLRMFGVDILPLLIQMVNSGANIRVCYGCIIIINNLLSLSTSDILAEVLTNSNFSSFLAGVFTRKDHHVLDIALQIAESSLRKLGDMCLKSFIKEGVFFAIDALITPEKCSHRLFPVFSGNQLSVDSSQKPANKGVLRCLCYAFENDHSPSASETRTCKLALDTIHQRAKDIKTSFFSPELCDSEEALTDILQMLKTLATSINDLMNKPVDESSLQHEEKFHSILHQIAVKLNGSEPISTFEFIESGVVKSLVNYLSNGLSTSDEVELDDKVGHLLVIEKRLRVFGRLVFTALDSLHGDLPMVILIRKLQSALSSLENFPVIINNSTKQRNSFAMVPNGRCVSHPCLRVHFVKGEGEESLCDYSQDVLTVDPFTPLNAIERFLYPKVKKSEHVEKNALVEQQNLPLKLPINANLTCGESSKHMEFHGMSTALQDLQQGEANLSKSIHDQPDVGQQSNPGETSDEQDCAVSQSKAPEPDINGSTQSPSSEDDNPSPKLLFYLDGQQIDRTLSLYQVFLQQQIKVGNETIASAKLWSQVFTLTYKRAAEPRQEYSQECPFSARNLPLLDKKGVHMQGIPCFSYLFAGKLVSNLEKPSPVYDIIVLLKSMEAMNRRAFQLMSMERMAAFAEGRMDNLDDLKFMAPLVLQNEFVSSKLTEKIEQQMRDSLAVSTGGMPSWCNQLMDSCPFLFSFEARRKYFHLSAFGQLQIQSDPSSHGSTGSSTDRRRSASSLVRKKFLVHRDRIMDSAIQMMDLYARQRVALEVEFDDEVGTGLGPTLEFYTLISHEFQKPGLGMWREDHGSFSSNKVMETHGSEMILSPFGLFPCPWAPALCTSENVEFAEVINRFILLGKLVAKALQDGRVLDLHLSKAFYKLIIGQDLTLYDIPSFDPELGRTLLEFQALVDRKRFLESVHGESSTLRNDLCFRNIAMEDLCLDFTVPGYTNYVLSSGPDHKMVNMTNLEDYVSFVVDATTNSGISRQVEAFKSGFNQVFPIKNLQIFSEDELERLLCGENNSWEFSELLEHVKFDHGYTASSTPVIYLLETIQEFDREQQRSFLQFVTGAPRLPSGGLASLNPKLTIVRKHCSKSADAELPSVMTCANYLKLPPYSSKEKMKEKILYAIREGQGSFHLS</sequence>
<feature type="compositionally biased region" description="Basic and acidic residues" evidence="8">
    <location>
        <begin position="7"/>
        <end position="21"/>
    </location>
</feature>
<reference evidence="10" key="1">
    <citation type="submission" date="2013-07" db="EMBL/GenBank/DDBJ databases">
        <title>The genome of Eucalyptus grandis.</title>
        <authorList>
            <person name="Schmutz J."/>
            <person name="Hayes R."/>
            <person name="Myburg A."/>
            <person name="Tuskan G."/>
            <person name="Grattapaglia D."/>
            <person name="Rokhsar D.S."/>
        </authorList>
    </citation>
    <scope>NUCLEOTIDE SEQUENCE</scope>
    <source>
        <tissue evidence="10">Leaf extractions</tissue>
    </source>
</reference>
<keyword evidence="6 7" id="KW-0833">Ubl conjugation pathway</keyword>
<dbReference type="CDD" id="cd00078">
    <property type="entry name" value="HECTc"/>
    <property type="match status" value="1"/>
</dbReference>
<feature type="active site" description="Glycyl thioester intermediate" evidence="7">
    <location>
        <position position="1528"/>
    </location>
</feature>
<organism evidence="10">
    <name type="scientific">Eucalyptus grandis</name>
    <name type="common">Flooded gum</name>
    <dbReference type="NCBI Taxonomy" id="71139"/>
    <lineage>
        <taxon>Eukaryota</taxon>
        <taxon>Viridiplantae</taxon>
        <taxon>Streptophyta</taxon>
        <taxon>Embryophyta</taxon>
        <taxon>Tracheophyta</taxon>
        <taxon>Spermatophyta</taxon>
        <taxon>Magnoliopsida</taxon>
        <taxon>eudicotyledons</taxon>
        <taxon>Gunneridae</taxon>
        <taxon>Pentapetalae</taxon>
        <taxon>rosids</taxon>
        <taxon>malvids</taxon>
        <taxon>Myrtales</taxon>
        <taxon>Myrtaceae</taxon>
        <taxon>Myrtoideae</taxon>
        <taxon>Eucalypteae</taxon>
        <taxon>Eucalyptus</taxon>
    </lineage>
</organism>
<feature type="compositionally biased region" description="Low complexity" evidence="8">
    <location>
        <begin position="56"/>
        <end position="65"/>
    </location>
</feature>
<feature type="domain" description="HECT" evidence="9">
    <location>
        <begin position="1178"/>
        <end position="1561"/>
    </location>
</feature>
<dbReference type="GO" id="GO:0043161">
    <property type="term" value="P:proteasome-mediated ubiquitin-dependent protein catabolic process"/>
    <property type="evidence" value="ECO:0000318"/>
    <property type="project" value="GO_Central"/>
</dbReference>
<feature type="region of interest" description="Disordered" evidence="8">
    <location>
        <begin position="876"/>
        <end position="927"/>
    </location>
</feature>
<evidence type="ECO:0000259" key="9">
    <source>
        <dbReference type="PROSITE" id="PS50237"/>
    </source>
</evidence>
<evidence type="ECO:0000256" key="8">
    <source>
        <dbReference type="SAM" id="MobiDB-lite"/>
    </source>
</evidence>
<evidence type="ECO:0000256" key="7">
    <source>
        <dbReference type="PROSITE-ProRule" id="PRU00104"/>
    </source>
</evidence>
<dbReference type="FunCoup" id="A0A059DEL4">
    <property type="interactions" value="3208"/>
</dbReference>
<dbReference type="Gene3D" id="3.30.2410.10">
    <property type="entry name" value="Hect, E3 ligase catalytic domain"/>
    <property type="match status" value="1"/>
</dbReference>
<dbReference type="InterPro" id="IPR035983">
    <property type="entry name" value="Hect_E3_ubiquitin_ligase"/>
</dbReference>
<dbReference type="Gene3D" id="1.25.10.10">
    <property type="entry name" value="Leucine-rich Repeat Variant"/>
    <property type="match status" value="1"/>
</dbReference>
<dbReference type="Pfam" id="PF25579">
    <property type="entry name" value="TPR_TRIP12_N"/>
    <property type="match status" value="1"/>
</dbReference>
<dbReference type="OMA" id="FFTIHAQ"/>
<dbReference type="EC" id="2.3.2.26" evidence="3"/>
<evidence type="ECO:0000256" key="1">
    <source>
        <dbReference type="ARBA" id="ARBA00000885"/>
    </source>
</evidence>
<accession>A0A059DEL4</accession>